<dbReference type="RefSeq" id="WP_202824838.1">
    <property type="nucleotide sequence ID" value="NZ_JAEUXJ010000002.1"/>
</dbReference>
<accession>A0ABS1V075</accession>
<reference evidence="3 4" key="1">
    <citation type="submission" date="2021-01" db="EMBL/GenBank/DDBJ databases">
        <title>Belnapia mucosa sp. nov. and Belnapia arida sp. nov., isolated from the Tabernas Desert (Almeria, Spain).</title>
        <authorList>
            <person name="Molina-Menor E."/>
            <person name="Vidal-Verdu A."/>
            <person name="Calonge A."/>
            <person name="Satari L."/>
            <person name="Pereto Magraner J."/>
            <person name="Porcar Miralles M."/>
        </authorList>
    </citation>
    <scope>NUCLEOTIDE SEQUENCE [LARGE SCALE GENOMIC DNA]</scope>
    <source>
        <strain evidence="3 4">T6</strain>
    </source>
</reference>
<comment type="similarity">
    <text evidence="1">Belongs to the short-chain dehydrogenases/reductases (SDR) family.</text>
</comment>
<dbReference type="InterPro" id="IPR036291">
    <property type="entry name" value="NAD(P)-bd_dom_sf"/>
</dbReference>
<dbReference type="Pfam" id="PF13561">
    <property type="entry name" value="adh_short_C2"/>
    <property type="match status" value="1"/>
</dbReference>
<dbReference type="InterPro" id="IPR002347">
    <property type="entry name" value="SDR_fam"/>
</dbReference>
<dbReference type="PANTHER" id="PTHR43477">
    <property type="entry name" value="DIHYDROANTICAPSIN 7-DEHYDROGENASE"/>
    <property type="match status" value="1"/>
</dbReference>
<keyword evidence="4" id="KW-1185">Reference proteome</keyword>
<keyword evidence="2" id="KW-0560">Oxidoreductase</keyword>
<dbReference type="PANTHER" id="PTHR43477:SF1">
    <property type="entry name" value="DIHYDROANTICAPSIN 7-DEHYDROGENASE"/>
    <property type="match status" value="1"/>
</dbReference>
<dbReference type="PRINTS" id="PR00081">
    <property type="entry name" value="GDHRDH"/>
</dbReference>
<dbReference type="Proteomes" id="UP000606490">
    <property type="component" value="Unassembled WGS sequence"/>
</dbReference>
<dbReference type="SUPFAM" id="SSF51735">
    <property type="entry name" value="NAD(P)-binding Rossmann-fold domains"/>
    <property type="match status" value="1"/>
</dbReference>
<dbReference type="Gene3D" id="3.40.50.720">
    <property type="entry name" value="NAD(P)-binding Rossmann-like Domain"/>
    <property type="match status" value="1"/>
</dbReference>
<protein>
    <submittedName>
        <fullName evidence="3">SDR family oxidoreductase</fullName>
    </submittedName>
</protein>
<gene>
    <name evidence="3" type="ORF">JMJ55_07250</name>
</gene>
<evidence type="ECO:0000256" key="2">
    <source>
        <dbReference type="ARBA" id="ARBA00023002"/>
    </source>
</evidence>
<proteinExistence type="inferred from homology"/>
<name>A0ABS1V075_9PROT</name>
<dbReference type="InterPro" id="IPR051122">
    <property type="entry name" value="SDR_DHRS6-like"/>
</dbReference>
<dbReference type="EMBL" id="JAEUXJ010000002">
    <property type="protein sequence ID" value="MBL6455115.1"/>
    <property type="molecule type" value="Genomic_DNA"/>
</dbReference>
<comment type="caution">
    <text evidence="3">The sequence shown here is derived from an EMBL/GenBank/DDBJ whole genome shotgun (WGS) entry which is preliminary data.</text>
</comment>
<dbReference type="CDD" id="cd05233">
    <property type="entry name" value="SDR_c"/>
    <property type="match status" value="1"/>
</dbReference>
<evidence type="ECO:0000313" key="3">
    <source>
        <dbReference type="EMBL" id="MBL6455115.1"/>
    </source>
</evidence>
<sequence>MMPGPVVILGATGGIGGALARRVAARGATPFLIGRDAGRLAALAAELGAPSAPCDVTDAAALRDAVGAAGSPLSGLAFCIGSIVMKPLARAMPADFAEAFALNATAAALAVQAAAPALAAGGGSVVLFSSVAARAGFPGHAVIGAAKAAVEGLSIALAAELAPSVRVNCIAPSLTRTGIAAPMTKNPQMAEAIARLHPIPRLGEPEDAAALADFLLSDQSGWITGQVIGVDGGRSSLRGRG</sequence>
<evidence type="ECO:0000313" key="4">
    <source>
        <dbReference type="Proteomes" id="UP000606490"/>
    </source>
</evidence>
<organism evidence="3 4">
    <name type="scientific">Belnapia mucosa</name>
    <dbReference type="NCBI Taxonomy" id="2804532"/>
    <lineage>
        <taxon>Bacteria</taxon>
        <taxon>Pseudomonadati</taxon>
        <taxon>Pseudomonadota</taxon>
        <taxon>Alphaproteobacteria</taxon>
        <taxon>Acetobacterales</taxon>
        <taxon>Roseomonadaceae</taxon>
        <taxon>Belnapia</taxon>
    </lineage>
</organism>
<evidence type="ECO:0000256" key="1">
    <source>
        <dbReference type="ARBA" id="ARBA00006484"/>
    </source>
</evidence>